<dbReference type="Proteomes" id="UP001596067">
    <property type="component" value="Unassembled WGS sequence"/>
</dbReference>
<dbReference type="Pfam" id="PF06737">
    <property type="entry name" value="Transglycosylas"/>
    <property type="match status" value="1"/>
</dbReference>
<keyword evidence="2" id="KW-0378">Hydrolase</keyword>
<dbReference type="PROSITE" id="PS51318">
    <property type="entry name" value="TAT"/>
    <property type="match status" value="1"/>
</dbReference>
<dbReference type="SUPFAM" id="SSF53955">
    <property type="entry name" value="Lysozyme-like"/>
    <property type="match status" value="1"/>
</dbReference>
<dbReference type="PANTHER" id="PTHR34700">
    <property type="entry name" value="POTASSIUM BINDING PROTEIN KBP"/>
    <property type="match status" value="1"/>
</dbReference>
<dbReference type="RefSeq" id="WP_313766110.1">
    <property type="nucleotide sequence ID" value="NZ_BAAAVH010000048.1"/>
</dbReference>
<dbReference type="SMART" id="SM00257">
    <property type="entry name" value="LysM"/>
    <property type="match status" value="1"/>
</dbReference>
<dbReference type="PANTHER" id="PTHR34700:SF4">
    <property type="entry name" value="PHAGE-LIKE ELEMENT PBSX PROTEIN XKDP"/>
    <property type="match status" value="1"/>
</dbReference>
<feature type="region of interest" description="Disordered" evidence="3">
    <location>
        <begin position="118"/>
        <end position="195"/>
    </location>
</feature>
<dbReference type="InterPro" id="IPR052196">
    <property type="entry name" value="Bact_Kbp"/>
</dbReference>
<evidence type="ECO:0000256" key="2">
    <source>
        <dbReference type="ARBA" id="ARBA00022801"/>
    </source>
</evidence>
<dbReference type="Gene3D" id="1.10.530.10">
    <property type="match status" value="1"/>
</dbReference>
<feature type="domain" description="LysM" evidence="5">
    <location>
        <begin position="183"/>
        <end position="232"/>
    </location>
</feature>
<dbReference type="InterPro" id="IPR018392">
    <property type="entry name" value="LysM"/>
</dbReference>
<dbReference type="InterPro" id="IPR023346">
    <property type="entry name" value="Lysozyme-like_dom_sf"/>
</dbReference>
<name>A0ABW1F7W2_9ACTN</name>
<proteinExistence type="inferred from homology"/>
<evidence type="ECO:0000256" key="1">
    <source>
        <dbReference type="ARBA" id="ARBA00010830"/>
    </source>
</evidence>
<dbReference type="Pfam" id="PF01476">
    <property type="entry name" value="LysM"/>
    <property type="match status" value="1"/>
</dbReference>
<sequence length="233" mass="23276">MSPLSVARRLFAGLLLALLALAAVVGGGGPGGSPAAAATTGVLAGVDWDALARCESGARWHVNSGNGYYGGLQFDGATWRANGGLAYAPRADQATREQQIAVAEKLAARRGLAPWPGCAARATGGSGLPAAHAGTHPRAHRPAQPRPHAPAASAPRTPSAHSADAADAPSAAEDGGSDADRPGTWTVQPGDTLDGIAHAFDTPGGWPALHALNADTIGPDPDLLLPGQVLVLS</sequence>
<dbReference type="CDD" id="cd00118">
    <property type="entry name" value="LysM"/>
    <property type="match status" value="1"/>
</dbReference>
<organism evidence="6 7">
    <name type="scientific">Kitasatospora aburaviensis</name>
    <dbReference type="NCBI Taxonomy" id="67265"/>
    <lineage>
        <taxon>Bacteria</taxon>
        <taxon>Bacillati</taxon>
        <taxon>Actinomycetota</taxon>
        <taxon>Actinomycetes</taxon>
        <taxon>Kitasatosporales</taxon>
        <taxon>Streptomycetaceae</taxon>
        <taxon>Kitasatospora</taxon>
    </lineage>
</organism>
<dbReference type="InterPro" id="IPR010618">
    <property type="entry name" value="RPF"/>
</dbReference>
<reference evidence="7" key="1">
    <citation type="journal article" date="2019" name="Int. J. Syst. Evol. Microbiol.">
        <title>The Global Catalogue of Microorganisms (GCM) 10K type strain sequencing project: providing services to taxonomists for standard genome sequencing and annotation.</title>
        <authorList>
            <consortium name="The Broad Institute Genomics Platform"/>
            <consortium name="The Broad Institute Genome Sequencing Center for Infectious Disease"/>
            <person name="Wu L."/>
            <person name="Ma J."/>
        </authorList>
    </citation>
    <scope>NUCLEOTIDE SEQUENCE [LARGE SCALE GENOMIC DNA]</scope>
    <source>
        <strain evidence="7">CGMCC 4.1469</strain>
    </source>
</reference>
<dbReference type="PROSITE" id="PS51782">
    <property type="entry name" value="LYSM"/>
    <property type="match status" value="1"/>
</dbReference>
<keyword evidence="4" id="KW-0732">Signal</keyword>
<evidence type="ECO:0000256" key="4">
    <source>
        <dbReference type="SAM" id="SignalP"/>
    </source>
</evidence>
<dbReference type="InterPro" id="IPR036779">
    <property type="entry name" value="LysM_dom_sf"/>
</dbReference>
<gene>
    <name evidence="6" type="ORF">ACFP0N_30670</name>
</gene>
<dbReference type="CDD" id="cd13925">
    <property type="entry name" value="RPF"/>
    <property type="match status" value="1"/>
</dbReference>
<protein>
    <submittedName>
        <fullName evidence="6">Transglycosylase family protein</fullName>
    </submittedName>
</protein>
<evidence type="ECO:0000256" key="3">
    <source>
        <dbReference type="SAM" id="MobiDB-lite"/>
    </source>
</evidence>
<dbReference type="SUPFAM" id="SSF54106">
    <property type="entry name" value="LysM domain"/>
    <property type="match status" value="1"/>
</dbReference>
<dbReference type="EMBL" id="JBHSOD010000055">
    <property type="protein sequence ID" value="MFC5889343.1"/>
    <property type="molecule type" value="Genomic_DNA"/>
</dbReference>
<evidence type="ECO:0000313" key="7">
    <source>
        <dbReference type="Proteomes" id="UP001596067"/>
    </source>
</evidence>
<comment type="caution">
    <text evidence="6">The sequence shown here is derived from an EMBL/GenBank/DDBJ whole genome shotgun (WGS) entry which is preliminary data.</text>
</comment>
<dbReference type="InterPro" id="IPR006311">
    <property type="entry name" value="TAT_signal"/>
</dbReference>
<keyword evidence="7" id="KW-1185">Reference proteome</keyword>
<feature type="signal peptide" evidence="4">
    <location>
        <begin position="1"/>
        <end position="22"/>
    </location>
</feature>
<feature type="compositionally biased region" description="Low complexity" evidence="3">
    <location>
        <begin position="149"/>
        <end position="174"/>
    </location>
</feature>
<evidence type="ECO:0000313" key="6">
    <source>
        <dbReference type="EMBL" id="MFC5889343.1"/>
    </source>
</evidence>
<evidence type="ECO:0000259" key="5">
    <source>
        <dbReference type="PROSITE" id="PS51782"/>
    </source>
</evidence>
<accession>A0ABW1F7W2</accession>
<feature type="chain" id="PRO_5045103107" evidence="4">
    <location>
        <begin position="23"/>
        <end position="233"/>
    </location>
</feature>
<comment type="similarity">
    <text evidence="1">Belongs to the transglycosylase family. Rpf subfamily.</text>
</comment>
<dbReference type="Gene3D" id="3.10.350.10">
    <property type="entry name" value="LysM domain"/>
    <property type="match status" value="1"/>
</dbReference>